<evidence type="ECO:0000256" key="4">
    <source>
        <dbReference type="ARBA" id="ARBA00022692"/>
    </source>
</evidence>
<reference evidence="10" key="1">
    <citation type="submission" date="2011-08" db="EMBL/GenBank/DDBJ databases">
        <title>The draft genome of Latimeria chalumnae.</title>
        <authorList>
            <person name="Di Palma F."/>
            <person name="Alfoldi J."/>
            <person name="Johnson J."/>
            <person name="Berlin A."/>
            <person name="Gnerre S."/>
            <person name="Jaffe D."/>
            <person name="MacCallum I."/>
            <person name="Young S."/>
            <person name="Walker B.J."/>
            <person name="Lander E."/>
            <person name="Lindblad-Toh K."/>
        </authorList>
    </citation>
    <scope>NUCLEOTIDE SEQUENCE [LARGE SCALE GENOMIC DNA]</scope>
    <source>
        <strain evidence="10">Wild caught</strain>
    </source>
</reference>
<dbReference type="Gene3D" id="1.20.140.150">
    <property type="match status" value="1"/>
</dbReference>
<feature type="transmembrane region" description="Helical" evidence="8">
    <location>
        <begin position="83"/>
        <end position="107"/>
    </location>
</feature>
<organism evidence="9 10">
    <name type="scientific">Latimeria chalumnae</name>
    <name type="common">Coelacanth</name>
    <dbReference type="NCBI Taxonomy" id="7897"/>
    <lineage>
        <taxon>Eukaryota</taxon>
        <taxon>Metazoa</taxon>
        <taxon>Chordata</taxon>
        <taxon>Craniata</taxon>
        <taxon>Vertebrata</taxon>
        <taxon>Euteleostomi</taxon>
        <taxon>Coelacanthiformes</taxon>
        <taxon>Coelacanthidae</taxon>
        <taxon>Latimeria</taxon>
    </lineage>
</organism>
<keyword evidence="3 8" id="KW-1003">Cell membrane</keyword>
<dbReference type="GO" id="GO:0005923">
    <property type="term" value="C:bicellular tight junction"/>
    <property type="evidence" value="ECO:0007669"/>
    <property type="project" value="UniProtKB-SubCell"/>
</dbReference>
<dbReference type="GO" id="GO:0005886">
    <property type="term" value="C:plasma membrane"/>
    <property type="evidence" value="ECO:0007669"/>
    <property type="project" value="UniProtKB-SubCell"/>
</dbReference>
<feature type="transmembrane region" description="Helical" evidence="8">
    <location>
        <begin position="119"/>
        <end position="146"/>
    </location>
</feature>
<evidence type="ECO:0000256" key="2">
    <source>
        <dbReference type="ARBA" id="ARBA00022427"/>
    </source>
</evidence>
<evidence type="ECO:0000313" key="9">
    <source>
        <dbReference type="Ensembl" id="ENSLACP00000015245.1"/>
    </source>
</evidence>
<name>H3B024_LATCH</name>
<dbReference type="STRING" id="7897.ENSLACP00000015245"/>
<proteinExistence type="inferred from homology"/>
<dbReference type="AlphaFoldDB" id="H3B024"/>
<keyword evidence="2 8" id="KW-0796">Tight junction</keyword>
<dbReference type="InterPro" id="IPR006187">
    <property type="entry name" value="Claudin"/>
</dbReference>
<comment type="function">
    <text evidence="8">Claudins function as major constituents of the tight junction complexes that regulate the permeability of epithelia.</text>
</comment>
<evidence type="ECO:0000256" key="3">
    <source>
        <dbReference type="ARBA" id="ARBA00022475"/>
    </source>
</evidence>
<dbReference type="InterPro" id="IPR004031">
    <property type="entry name" value="PMP22/EMP/MP20/Claudin"/>
</dbReference>
<evidence type="ECO:0000256" key="8">
    <source>
        <dbReference type="RuleBase" id="RU060637"/>
    </source>
</evidence>
<dbReference type="Pfam" id="PF00822">
    <property type="entry name" value="PMP22_Claudin"/>
    <property type="match status" value="1"/>
</dbReference>
<dbReference type="HOGENOM" id="CLU_076370_1_2_1"/>
<evidence type="ECO:0000256" key="6">
    <source>
        <dbReference type="ARBA" id="ARBA00022989"/>
    </source>
</evidence>
<reference evidence="9" key="2">
    <citation type="submission" date="2025-08" db="UniProtKB">
        <authorList>
            <consortium name="Ensembl"/>
        </authorList>
    </citation>
    <scope>IDENTIFICATION</scope>
</reference>
<dbReference type="FunCoup" id="H3B024">
    <property type="interactions" value="266"/>
</dbReference>
<gene>
    <name evidence="9" type="primary">CLDN26</name>
</gene>
<comment type="subcellular location">
    <subcellularLocation>
        <location evidence="8">Cell junction</location>
        <location evidence="8">Tight junction</location>
    </subcellularLocation>
    <subcellularLocation>
        <location evidence="8">Cell membrane</location>
        <topology evidence="8">Multi-pass membrane protein</topology>
    </subcellularLocation>
</comment>
<comment type="similarity">
    <text evidence="1 8">Belongs to the claudin family.</text>
</comment>
<keyword evidence="10" id="KW-1185">Reference proteome</keyword>
<dbReference type="PROSITE" id="PS01346">
    <property type="entry name" value="CLAUDIN"/>
    <property type="match status" value="1"/>
</dbReference>
<sequence>MGLVCSSNSLQKSAFIVSLIGLALSCATTILPHWKTLNTDLNEMVNWNLGLWQTCVEQDEVGVQCKHYDSFLALPLELRYARILMFSSNFFGLLSVVITGVGLDCLKLGEGKQDLKRKFILLGGMFLWIAGITTIVPVSFVAHGIVMEFLDETLPDVAPRWELGDALFTGWFGGFFLILGGSLFFCSACVTEAKPSVSYVSTENCNQH</sequence>
<evidence type="ECO:0000313" key="10">
    <source>
        <dbReference type="Proteomes" id="UP000008672"/>
    </source>
</evidence>
<dbReference type="EMBL" id="AFYH01019691">
    <property type="status" value="NOT_ANNOTATED_CDS"/>
    <property type="molecule type" value="Genomic_DNA"/>
</dbReference>
<dbReference type="PRINTS" id="PR01077">
    <property type="entry name" value="CLAUDIN"/>
</dbReference>
<keyword evidence="6 8" id="KW-1133">Transmembrane helix</keyword>
<dbReference type="InParanoid" id="H3B024"/>
<evidence type="ECO:0000256" key="7">
    <source>
        <dbReference type="ARBA" id="ARBA00023136"/>
    </source>
</evidence>
<keyword evidence="4 8" id="KW-0812">Transmembrane</keyword>
<keyword evidence="5 8" id="KW-0965">Cell junction</keyword>
<keyword evidence="7 8" id="KW-0472">Membrane</keyword>
<dbReference type="eggNOG" id="ENOG502RSH3">
    <property type="taxonomic scope" value="Eukaryota"/>
</dbReference>
<dbReference type="Proteomes" id="UP000008672">
    <property type="component" value="Unassembled WGS sequence"/>
</dbReference>
<dbReference type="OMA" id="AEMQDHC"/>
<reference evidence="9" key="3">
    <citation type="submission" date="2025-09" db="UniProtKB">
        <authorList>
            <consortium name="Ensembl"/>
        </authorList>
    </citation>
    <scope>IDENTIFICATION</scope>
</reference>
<dbReference type="PANTHER" id="PTHR12002">
    <property type="entry name" value="CLAUDIN"/>
    <property type="match status" value="1"/>
</dbReference>
<dbReference type="GO" id="GO:0005198">
    <property type="term" value="F:structural molecule activity"/>
    <property type="evidence" value="ECO:0007669"/>
    <property type="project" value="InterPro"/>
</dbReference>
<evidence type="ECO:0000256" key="1">
    <source>
        <dbReference type="ARBA" id="ARBA00008295"/>
    </source>
</evidence>
<protein>
    <recommendedName>
        <fullName evidence="8">Claudin</fullName>
    </recommendedName>
</protein>
<evidence type="ECO:0000256" key="5">
    <source>
        <dbReference type="ARBA" id="ARBA00022949"/>
    </source>
</evidence>
<accession>H3B024</accession>
<dbReference type="GeneTree" id="ENSGT00940000161922"/>
<feature type="transmembrane region" description="Helical" evidence="8">
    <location>
        <begin position="166"/>
        <end position="190"/>
    </location>
</feature>
<feature type="transmembrane region" description="Helical" evidence="8">
    <location>
        <begin position="12"/>
        <end position="34"/>
    </location>
</feature>
<dbReference type="Ensembl" id="ENSLACT00000015351.1">
    <property type="protein sequence ID" value="ENSLACP00000015245.1"/>
    <property type="gene ID" value="ENSLACG00000013420.1"/>
</dbReference>
<dbReference type="InterPro" id="IPR017974">
    <property type="entry name" value="Claudin_CS"/>
</dbReference>